<organism evidence="2 3">
    <name type="scientific">Trichonephila clavata</name>
    <name type="common">Joro spider</name>
    <name type="synonym">Nephila clavata</name>
    <dbReference type="NCBI Taxonomy" id="2740835"/>
    <lineage>
        <taxon>Eukaryota</taxon>
        <taxon>Metazoa</taxon>
        <taxon>Ecdysozoa</taxon>
        <taxon>Arthropoda</taxon>
        <taxon>Chelicerata</taxon>
        <taxon>Arachnida</taxon>
        <taxon>Araneae</taxon>
        <taxon>Araneomorphae</taxon>
        <taxon>Entelegynae</taxon>
        <taxon>Araneoidea</taxon>
        <taxon>Nephilidae</taxon>
        <taxon>Trichonephila</taxon>
    </lineage>
</organism>
<evidence type="ECO:0000313" key="3">
    <source>
        <dbReference type="Proteomes" id="UP000887116"/>
    </source>
</evidence>
<dbReference type="GO" id="GO:0004190">
    <property type="term" value="F:aspartic-type endopeptidase activity"/>
    <property type="evidence" value="ECO:0007669"/>
    <property type="project" value="InterPro"/>
</dbReference>
<accession>A0A8X6F1Y9</accession>
<dbReference type="AlphaFoldDB" id="A0A8X6F1Y9"/>
<sequence length="193" mass="22829">MNFPVQLAEKLEEFEDVKRTLKQKSSNAFVKKQKFKPTGKTRRYEAPTKFEYNRTDKKFPASTNFNKYYEALVTKYENVQRYQDNAQKSYYTKNYEKHSNHNASKHAQTNNPKSRKFKEHPNENCTLIVKEGLSTQKIFFGKKKITALIDSGSTVSLLRENTKQKNNGSNKIIEEQNAFHRYWRSASDNYRFL</sequence>
<dbReference type="InterPro" id="IPR001969">
    <property type="entry name" value="Aspartic_peptidase_AS"/>
</dbReference>
<protein>
    <recommendedName>
        <fullName evidence="4">Peptidase A2 domain-containing protein</fullName>
    </recommendedName>
</protein>
<reference evidence="2" key="1">
    <citation type="submission" date="2020-07" db="EMBL/GenBank/DDBJ databases">
        <title>Multicomponent nature underlies the extraordinary mechanical properties of spider dragline silk.</title>
        <authorList>
            <person name="Kono N."/>
            <person name="Nakamura H."/>
            <person name="Mori M."/>
            <person name="Yoshida Y."/>
            <person name="Ohtoshi R."/>
            <person name="Malay A.D."/>
            <person name="Moran D.A.P."/>
            <person name="Tomita M."/>
            <person name="Numata K."/>
            <person name="Arakawa K."/>
        </authorList>
    </citation>
    <scope>NUCLEOTIDE SEQUENCE</scope>
</reference>
<feature type="region of interest" description="Disordered" evidence="1">
    <location>
        <begin position="98"/>
        <end position="120"/>
    </location>
</feature>
<dbReference type="GO" id="GO:0006508">
    <property type="term" value="P:proteolysis"/>
    <property type="evidence" value="ECO:0007669"/>
    <property type="project" value="InterPro"/>
</dbReference>
<dbReference type="PROSITE" id="PS00141">
    <property type="entry name" value="ASP_PROTEASE"/>
    <property type="match status" value="1"/>
</dbReference>
<gene>
    <name evidence="2" type="ORF">TNCT_718151</name>
</gene>
<feature type="compositionally biased region" description="Polar residues" evidence="1">
    <location>
        <begin position="101"/>
        <end position="112"/>
    </location>
</feature>
<comment type="caution">
    <text evidence="2">The sequence shown here is derived from an EMBL/GenBank/DDBJ whole genome shotgun (WGS) entry which is preliminary data.</text>
</comment>
<name>A0A8X6F1Y9_TRICU</name>
<proteinExistence type="predicted"/>
<dbReference type="Proteomes" id="UP000887116">
    <property type="component" value="Unassembled WGS sequence"/>
</dbReference>
<evidence type="ECO:0000313" key="2">
    <source>
        <dbReference type="EMBL" id="GFQ67391.1"/>
    </source>
</evidence>
<evidence type="ECO:0000256" key="1">
    <source>
        <dbReference type="SAM" id="MobiDB-lite"/>
    </source>
</evidence>
<evidence type="ECO:0008006" key="4">
    <source>
        <dbReference type="Google" id="ProtNLM"/>
    </source>
</evidence>
<keyword evidence="3" id="KW-1185">Reference proteome</keyword>
<dbReference type="EMBL" id="BMAO01030333">
    <property type="protein sequence ID" value="GFQ67391.1"/>
    <property type="molecule type" value="Genomic_DNA"/>
</dbReference>